<evidence type="ECO:0000256" key="1">
    <source>
        <dbReference type="SAM" id="Phobius"/>
    </source>
</evidence>
<accession>A0AAP0PXX2</accession>
<proteinExistence type="predicted"/>
<gene>
    <name evidence="2" type="ORF">Scep_005884</name>
</gene>
<keyword evidence="3" id="KW-1185">Reference proteome</keyword>
<feature type="transmembrane region" description="Helical" evidence="1">
    <location>
        <begin position="203"/>
        <end position="223"/>
    </location>
</feature>
<evidence type="ECO:0000313" key="3">
    <source>
        <dbReference type="Proteomes" id="UP001419268"/>
    </source>
</evidence>
<organism evidence="2 3">
    <name type="scientific">Stephania cephalantha</name>
    <dbReference type="NCBI Taxonomy" id="152367"/>
    <lineage>
        <taxon>Eukaryota</taxon>
        <taxon>Viridiplantae</taxon>
        <taxon>Streptophyta</taxon>
        <taxon>Embryophyta</taxon>
        <taxon>Tracheophyta</taxon>
        <taxon>Spermatophyta</taxon>
        <taxon>Magnoliopsida</taxon>
        <taxon>Ranunculales</taxon>
        <taxon>Menispermaceae</taxon>
        <taxon>Menispermoideae</taxon>
        <taxon>Cissampelideae</taxon>
        <taxon>Stephania</taxon>
    </lineage>
</organism>
<feature type="transmembrane region" description="Helical" evidence="1">
    <location>
        <begin position="285"/>
        <end position="303"/>
    </location>
</feature>
<evidence type="ECO:0008006" key="4">
    <source>
        <dbReference type="Google" id="ProtNLM"/>
    </source>
</evidence>
<feature type="transmembrane region" description="Helical" evidence="1">
    <location>
        <begin position="229"/>
        <end position="248"/>
    </location>
</feature>
<evidence type="ECO:0000313" key="2">
    <source>
        <dbReference type="EMBL" id="KAK9159310.1"/>
    </source>
</evidence>
<protein>
    <recommendedName>
        <fullName evidence="4">Protein FATTY ACID EXPORT 3, chloroplastic</fullName>
    </recommendedName>
</protein>
<keyword evidence="1" id="KW-0812">Transmembrane</keyword>
<feature type="transmembrane region" description="Helical" evidence="1">
    <location>
        <begin position="260"/>
        <end position="279"/>
    </location>
</feature>
<dbReference type="AlphaFoldDB" id="A0AAP0PXX2"/>
<dbReference type="EMBL" id="JBBNAG010000002">
    <property type="protein sequence ID" value="KAK9159310.1"/>
    <property type="molecule type" value="Genomic_DNA"/>
</dbReference>
<reference evidence="2 3" key="1">
    <citation type="submission" date="2024-01" db="EMBL/GenBank/DDBJ databases">
        <title>Genome assemblies of Stephania.</title>
        <authorList>
            <person name="Yang L."/>
        </authorList>
    </citation>
    <scope>NUCLEOTIDE SEQUENCE [LARGE SCALE GENOMIC DNA]</scope>
    <source>
        <strain evidence="2">JXDWG</strain>
        <tissue evidence="2">Leaf</tissue>
    </source>
</reference>
<comment type="caution">
    <text evidence="2">The sequence shown here is derived from an EMBL/GenBank/DDBJ whole genome shotgun (WGS) entry which is preliminary data.</text>
</comment>
<dbReference type="PANTHER" id="PTHR12668:SF43">
    <property type="entry name" value="TRANSMEMBRANE PROTEIN 14 HOMOLOG"/>
    <property type="match status" value="1"/>
</dbReference>
<dbReference type="Proteomes" id="UP001419268">
    <property type="component" value="Unassembled WGS sequence"/>
</dbReference>
<keyword evidence="1" id="KW-0472">Membrane</keyword>
<dbReference type="PANTHER" id="PTHR12668">
    <property type="entry name" value="TRANSMEMBRANE PROTEIN 14, 15"/>
    <property type="match status" value="1"/>
</dbReference>
<dbReference type="GO" id="GO:0009706">
    <property type="term" value="C:chloroplast inner membrane"/>
    <property type="evidence" value="ECO:0007669"/>
    <property type="project" value="TreeGrafter"/>
</dbReference>
<name>A0AAP0PXX2_9MAGN</name>
<dbReference type="InterPro" id="IPR005349">
    <property type="entry name" value="TMEM14"/>
</dbReference>
<dbReference type="Pfam" id="PF03647">
    <property type="entry name" value="Tmemb_14"/>
    <property type="match status" value="1"/>
</dbReference>
<sequence length="323" mass="35087">MAVTLESFVSRINPNPNRASTGLLRGSRSSAFLRFEGLRRPSNGGRVRAAAAPLLFSPKGLGSRSLRRAIVSSAASQEDSKHSDIEVEHGKTDAELGSESQEAWNKIVESLKEQLVKVQGMSEEAYEVYSKKALIILKETSEELKVQAEKARQYSSKVASEISIQGKEYISLAAEKSPEVDEIVKTFESSASDLKEPASFRDFHVGIPYGAVLSVCGFLSFMLTGSISAIRFGIILGGALLALSVSSLRSWKRREPSPVALKGQAAIAAIIFLHELGLLFQRSSFLSFLTTLISGSVVAFYLYRINIDVPRRGSSLDPGPESQ</sequence>
<dbReference type="GO" id="GO:0015245">
    <property type="term" value="F:fatty acid transmembrane transporter activity"/>
    <property type="evidence" value="ECO:0007669"/>
    <property type="project" value="TreeGrafter"/>
</dbReference>
<keyword evidence="1" id="KW-1133">Transmembrane helix</keyword>